<evidence type="ECO:0000313" key="3">
    <source>
        <dbReference type="Proteomes" id="UP000007030"/>
    </source>
</evidence>
<organism evidence="2 3">
    <name type="scientific">Marinithermus hydrothermalis (strain DSM 14884 / JCM 11576 / T1)</name>
    <dbReference type="NCBI Taxonomy" id="869210"/>
    <lineage>
        <taxon>Bacteria</taxon>
        <taxon>Thermotogati</taxon>
        <taxon>Deinococcota</taxon>
        <taxon>Deinococci</taxon>
        <taxon>Thermales</taxon>
        <taxon>Thermaceae</taxon>
        <taxon>Marinithermus</taxon>
    </lineage>
</organism>
<dbReference type="GO" id="GO:0016787">
    <property type="term" value="F:hydrolase activity"/>
    <property type="evidence" value="ECO:0007669"/>
    <property type="project" value="UniProtKB-KW"/>
</dbReference>
<dbReference type="Proteomes" id="UP000007030">
    <property type="component" value="Chromosome"/>
</dbReference>
<proteinExistence type="predicted"/>
<feature type="domain" description="AB hydrolase-1" evidence="1">
    <location>
        <begin position="13"/>
        <end position="238"/>
    </location>
</feature>
<dbReference type="PRINTS" id="PR00111">
    <property type="entry name" value="ABHYDROLASE"/>
</dbReference>
<dbReference type="InterPro" id="IPR050266">
    <property type="entry name" value="AB_hydrolase_sf"/>
</dbReference>
<dbReference type="InterPro" id="IPR000073">
    <property type="entry name" value="AB_hydrolase_1"/>
</dbReference>
<sequence length="249" mass="26634">MLEYREVGQGQAVFLVHGNFAGKDWWREVLPQAPAGYRFIAPDLPGFGESPAPEGFTPSIPFYAEALEGFAEALEARNPVLVGHSLGAAVVMEAALRDPARYPALVLVAPAPPNGYPTPEAYYPVLASYRTDRAGLAQALRGIMPGRTPPYFEALVDLAQGMHPAGFEGNARALAAWSAAGRTGAYHGPVLVVWGTQDTLIPRAMAEATAQAFPRGRLVVLEGVGHSPMLEAPERFVEVLEGFLQEVEG</sequence>
<dbReference type="HOGENOM" id="CLU_020336_13_2_0"/>
<keyword evidence="2" id="KW-0378">Hydrolase</keyword>
<dbReference type="Pfam" id="PF12697">
    <property type="entry name" value="Abhydrolase_6"/>
    <property type="match status" value="1"/>
</dbReference>
<dbReference type="GO" id="GO:0016020">
    <property type="term" value="C:membrane"/>
    <property type="evidence" value="ECO:0007669"/>
    <property type="project" value="TreeGrafter"/>
</dbReference>
<dbReference type="SUPFAM" id="SSF53474">
    <property type="entry name" value="alpha/beta-Hydrolases"/>
    <property type="match status" value="1"/>
</dbReference>
<dbReference type="RefSeq" id="WP_013704915.1">
    <property type="nucleotide sequence ID" value="NC_015387.1"/>
</dbReference>
<dbReference type="eggNOG" id="COG2267">
    <property type="taxonomic scope" value="Bacteria"/>
</dbReference>
<dbReference type="Gene3D" id="3.40.50.1820">
    <property type="entry name" value="alpha/beta hydrolase"/>
    <property type="match status" value="1"/>
</dbReference>
<reference evidence="2 3" key="1">
    <citation type="journal article" date="2012" name="Stand. Genomic Sci.">
        <title>Complete genome sequence of the aerobic, heterotroph Marinithermus hydrothermalis type strain (T1(T)) from a deep-sea hydrothermal vent chimney.</title>
        <authorList>
            <person name="Copeland A."/>
            <person name="Gu W."/>
            <person name="Yasawong M."/>
            <person name="Lapidus A."/>
            <person name="Lucas S."/>
            <person name="Deshpande S."/>
            <person name="Pagani I."/>
            <person name="Tapia R."/>
            <person name="Cheng J.F."/>
            <person name="Goodwin L.A."/>
            <person name="Pitluck S."/>
            <person name="Liolios K."/>
            <person name="Ivanova N."/>
            <person name="Mavromatis K."/>
            <person name="Mikhailova N."/>
            <person name="Pati A."/>
            <person name="Chen A."/>
            <person name="Palaniappan K."/>
            <person name="Land M."/>
            <person name="Pan C."/>
            <person name="Brambilla E.M."/>
            <person name="Rohde M."/>
            <person name="Tindall B.J."/>
            <person name="Sikorski J."/>
            <person name="Goker M."/>
            <person name="Detter J.C."/>
            <person name="Bristow J."/>
            <person name="Eisen J.A."/>
            <person name="Markowitz V."/>
            <person name="Hugenholtz P."/>
            <person name="Kyrpides N.C."/>
            <person name="Klenk H.P."/>
            <person name="Woyke T."/>
        </authorList>
    </citation>
    <scope>NUCLEOTIDE SEQUENCE [LARGE SCALE GENOMIC DNA]</scope>
    <source>
        <strain evidence="3">DSM 14884 / JCM 11576 / T1</strain>
    </source>
</reference>
<dbReference type="KEGG" id="mhd:Marky_2147"/>
<dbReference type="OrthoDB" id="9805423at2"/>
<accession>F2NPU4</accession>
<dbReference type="PANTHER" id="PTHR43798">
    <property type="entry name" value="MONOACYLGLYCEROL LIPASE"/>
    <property type="match status" value="1"/>
</dbReference>
<protein>
    <submittedName>
        <fullName evidence="2">Alpha/beta hydrolase fold protein</fullName>
    </submittedName>
</protein>
<dbReference type="STRING" id="869210.Marky_2147"/>
<dbReference type="InterPro" id="IPR029058">
    <property type="entry name" value="AB_hydrolase_fold"/>
</dbReference>
<gene>
    <name evidence="2" type="ordered locus">Marky_2147</name>
</gene>
<name>F2NPU4_MARHT</name>
<evidence type="ECO:0000313" key="2">
    <source>
        <dbReference type="EMBL" id="AEB12870.1"/>
    </source>
</evidence>
<dbReference type="PANTHER" id="PTHR43798:SF33">
    <property type="entry name" value="HYDROLASE, PUTATIVE (AFU_ORTHOLOGUE AFUA_2G14860)-RELATED"/>
    <property type="match status" value="1"/>
</dbReference>
<dbReference type="AlphaFoldDB" id="F2NPU4"/>
<evidence type="ECO:0000259" key="1">
    <source>
        <dbReference type="Pfam" id="PF12697"/>
    </source>
</evidence>
<keyword evidence="3" id="KW-1185">Reference proteome</keyword>
<dbReference type="EMBL" id="CP002630">
    <property type="protein sequence ID" value="AEB12870.1"/>
    <property type="molecule type" value="Genomic_DNA"/>
</dbReference>